<keyword evidence="8 10" id="KW-0012">Acyltransferase</keyword>
<dbReference type="Gene3D" id="2.160.10.10">
    <property type="entry name" value="Hexapeptide repeat proteins"/>
    <property type="match status" value="1"/>
</dbReference>
<evidence type="ECO:0000256" key="10">
    <source>
        <dbReference type="PIRNR" id="PIRNR000441"/>
    </source>
</evidence>
<accession>A0ABR9ZS50</accession>
<dbReference type="InterPro" id="IPR053376">
    <property type="entry name" value="Serine_acetyltransferase"/>
</dbReference>
<evidence type="ECO:0000256" key="5">
    <source>
        <dbReference type="ARBA" id="ARBA00022605"/>
    </source>
</evidence>
<organism evidence="11 12">
    <name type="scientific">Fusibacter ferrireducens</name>
    <dbReference type="NCBI Taxonomy" id="2785058"/>
    <lineage>
        <taxon>Bacteria</taxon>
        <taxon>Bacillati</taxon>
        <taxon>Bacillota</taxon>
        <taxon>Clostridia</taxon>
        <taxon>Eubacteriales</taxon>
        <taxon>Eubacteriales Family XII. Incertae Sedis</taxon>
        <taxon>Fusibacter</taxon>
    </lineage>
</organism>
<evidence type="ECO:0000313" key="12">
    <source>
        <dbReference type="Proteomes" id="UP000614200"/>
    </source>
</evidence>
<dbReference type="EC" id="2.3.1.30" evidence="3 10"/>
<comment type="pathway">
    <text evidence="1">Amino-acid biosynthesis; L-cysteine biosynthesis; L-cysteine from L-serine: step 1/2.</text>
</comment>
<gene>
    <name evidence="11" type="primary">cysE</name>
    <name evidence="11" type="ORF">ISU02_08565</name>
</gene>
<dbReference type="InterPro" id="IPR005881">
    <property type="entry name" value="Ser_O-AcTrfase"/>
</dbReference>
<reference evidence="11 12" key="1">
    <citation type="submission" date="2020-11" db="EMBL/GenBank/DDBJ databases">
        <title>Fusibacter basophilias sp. nov.</title>
        <authorList>
            <person name="Qiu D."/>
        </authorList>
    </citation>
    <scope>NUCLEOTIDE SEQUENCE [LARGE SCALE GENOMIC DNA]</scope>
    <source>
        <strain evidence="11 12">Q10-2</strain>
    </source>
</reference>
<dbReference type="RefSeq" id="WP_194701398.1">
    <property type="nucleotide sequence ID" value="NZ_JADKNH010000004.1"/>
</dbReference>
<evidence type="ECO:0000256" key="7">
    <source>
        <dbReference type="ARBA" id="ARBA00023192"/>
    </source>
</evidence>
<dbReference type="GO" id="GO:0009001">
    <property type="term" value="F:serine O-acetyltransferase activity"/>
    <property type="evidence" value="ECO:0007669"/>
    <property type="project" value="UniProtKB-EC"/>
</dbReference>
<dbReference type="EMBL" id="JADKNH010000004">
    <property type="protein sequence ID" value="MBF4693171.1"/>
    <property type="molecule type" value="Genomic_DNA"/>
</dbReference>
<keyword evidence="6 10" id="KW-0808">Transferase</keyword>
<dbReference type="PIRSF" id="PIRSF000441">
    <property type="entry name" value="CysE"/>
    <property type="match status" value="1"/>
</dbReference>
<evidence type="ECO:0000256" key="9">
    <source>
        <dbReference type="ARBA" id="ARBA00049486"/>
    </source>
</evidence>
<evidence type="ECO:0000256" key="1">
    <source>
        <dbReference type="ARBA" id="ARBA00004876"/>
    </source>
</evidence>
<evidence type="ECO:0000313" key="11">
    <source>
        <dbReference type="EMBL" id="MBF4693171.1"/>
    </source>
</evidence>
<comment type="catalytic activity">
    <reaction evidence="9 10">
        <text>L-serine + acetyl-CoA = O-acetyl-L-serine + CoA</text>
        <dbReference type="Rhea" id="RHEA:24560"/>
        <dbReference type="ChEBI" id="CHEBI:33384"/>
        <dbReference type="ChEBI" id="CHEBI:57287"/>
        <dbReference type="ChEBI" id="CHEBI:57288"/>
        <dbReference type="ChEBI" id="CHEBI:58340"/>
        <dbReference type="EC" id="2.3.1.30"/>
    </reaction>
</comment>
<protein>
    <recommendedName>
        <fullName evidence="4 10">Serine acetyltransferase</fullName>
        <ecNumber evidence="3 10">2.3.1.30</ecNumber>
    </recommendedName>
</protein>
<dbReference type="Gene3D" id="1.10.3130.10">
    <property type="entry name" value="serine acetyltransferase, domain 1"/>
    <property type="match status" value="1"/>
</dbReference>
<dbReference type="PANTHER" id="PTHR42811">
    <property type="entry name" value="SERINE ACETYLTRANSFERASE"/>
    <property type="match status" value="1"/>
</dbReference>
<dbReference type="Pfam" id="PF00132">
    <property type="entry name" value="Hexapep"/>
    <property type="match status" value="1"/>
</dbReference>
<sequence length="202" mass="21913">MFKRIKSHLDNILNSDPAARSYLEVLLLYPSVHAVAAYRVSHFLYEHKLFFMARLISQTSRLFTGIEIHPGATIGHALFIDHGMGVVVGETTIIGDYVTIYQGATLGGTGKDTGKRHPTIGDRVVIGAGAKILGPIHIAAGSKVGAGSVVLKDTKTESTAVGIPARVIGGVDRAIIPIETVRIKREQYDQTKKYEIYNDMSI</sequence>
<comment type="similarity">
    <text evidence="2 10">Belongs to the transferase hexapeptide repeat family.</text>
</comment>
<dbReference type="InterPro" id="IPR045304">
    <property type="entry name" value="LbH_SAT"/>
</dbReference>
<evidence type="ECO:0000256" key="8">
    <source>
        <dbReference type="ARBA" id="ARBA00023315"/>
    </source>
</evidence>
<dbReference type="CDD" id="cd03354">
    <property type="entry name" value="LbH_SAT"/>
    <property type="match status" value="1"/>
</dbReference>
<dbReference type="SUPFAM" id="SSF51161">
    <property type="entry name" value="Trimeric LpxA-like enzymes"/>
    <property type="match status" value="1"/>
</dbReference>
<name>A0ABR9ZS50_9FIRM</name>
<dbReference type="InterPro" id="IPR011004">
    <property type="entry name" value="Trimer_LpxA-like_sf"/>
</dbReference>
<keyword evidence="7" id="KW-0198">Cysteine biosynthesis</keyword>
<keyword evidence="12" id="KW-1185">Reference proteome</keyword>
<dbReference type="InterPro" id="IPR001451">
    <property type="entry name" value="Hexapep"/>
</dbReference>
<dbReference type="NCBIfam" id="NF041874">
    <property type="entry name" value="EPS_EpsC"/>
    <property type="match status" value="1"/>
</dbReference>
<proteinExistence type="inferred from homology"/>
<comment type="caution">
    <text evidence="11">The sequence shown here is derived from an EMBL/GenBank/DDBJ whole genome shotgun (WGS) entry which is preliminary data.</text>
</comment>
<dbReference type="NCBIfam" id="TIGR01172">
    <property type="entry name" value="cysE"/>
    <property type="match status" value="1"/>
</dbReference>
<evidence type="ECO:0000256" key="2">
    <source>
        <dbReference type="ARBA" id="ARBA00007274"/>
    </source>
</evidence>
<dbReference type="InterPro" id="IPR042122">
    <property type="entry name" value="Ser_AcTrfase_N_sf"/>
</dbReference>
<evidence type="ECO:0000256" key="6">
    <source>
        <dbReference type="ARBA" id="ARBA00022679"/>
    </source>
</evidence>
<keyword evidence="5" id="KW-0028">Amino-acid biosynthesis</keyword>
<evidence type="ECO:0000256" key="4">
    <source>
        <dbReference type="ARBA" id="ARBA00018522"/>
    </source>
</evidence>
<dbReference type="Proteomes" id="UP000614200">
    <property type="component" value="Unassembled WGS sequence"/>
</dbReference>
<evidence type="ECO:0000256" key="3">
    <source>
        <dbReference type="ARBA" id="ARBA00013266"/>
    </source>
</evidence>